<sequence length="91" mass="10346">MIRLESWQSWFMIGSGIYLILLGIFMFRKKDQGVRKVVGVYNFLVGILSIVAAVIARFNTNIANTIFLVYAAVLVVSFIIFAVLRSTEKQR</sequence>
<keyword evidence="1" id="KW-0812">Transmembrane</keyword>
<keyword evidence="3" id="KW-1185">Reference proteome</keyword>
<feature type="transmembrane region" description="Helical" evidence="1">
    <location>
        <begin position="62"/>
        <end position="84"/>
    </location>
</feature>
<dbReference type="EMBL" id="JAPQES010000010">
    <property type="protein sequence ID" value="MCY6372726.1"/>
    <property type="molecule type" value="Genomic_DNA"/>
</dbReference>
<accession>A0ABT4CUJ1</accession>
<proteinExistence type="predicted"/>
<name>A0ABT4CUJ1_9CLOT</name>
<comment type="caution">
    <text evidence="2">The sequence shown here is derived from an EMBL/GenBank/DDBJ whole genome shotgun (WGS) entry which is preliminary data.</text>
</comment>
<keyword evidence="1" id="KW-1133">Transmembrane helix</keyword>
<gene>
    <name evidence="2" type="ORF">OXH55_19225</name>
</gene>
<reference evidence="2" key="1">
    <citation type="submission" date="2022-12" db="EMBL/GenBank/DDBJ databases">
        <authorList>
            <person name="Wang J."/>
        </authorList>
    </citation>
    <scope>NUCLEOTIDE SEQUENCE</scope>
    <source>
        <strain evidence="2">HY-42-06</strain>
    </source>
</reference>
<feature type="transmembrane region" description="Helical" evidence="1">
    <location>
        <begin position="39"/>
        <end position="56"/>
    </location>
</feature>
<organism evidence="2 3">
    <name type="scientific">Clostridium ganghwense</name>
    <dbReference type="NCBI Taxonomy" id="312089"/>
    <lineage>
        <taxon>Bacteria</taxon>
        <taxon>Bacillati</taxon>
        <taxon>Bacillota</taxon>
        <taxon>Clostridia</taxon>
        <taxon>Eubacteriales</taxon>
        <taxon>Clostridiaceae</taxon>
        <taxon>Clostridium</taxon>
    </lineage>
</organism>
<evidence type="ECO:0000256" key="1">
    <source>
        <dbReference type="SAM" id="Phobius"/>
    </source>
</evidence>
<feature type="transmembrane region" description="Helical" evidence="1">
    <location>
        <begin position="6"/>
        <end position="27"/>
    </location>
</feature>
<dbReference type="RefSeq" id="WP_268051797.1">
    <property type="nucleotide sequence ID" value="NZ_JAPQES010000010.1"/>
</dbReference>
<evidence type="ECO:0000313" key="2">
    <source>
        <dbReference type="EMBL" id="MCY6372726.1"/>
    </source>
</evidence>
<dbReference type="Proteomes" id="UP001079657">
    <property type="component" value="Unassembled WGS sequence"/>
</dbReference>
<keyword evidence="1" id="KW-0472">Membrane</keyword>
<protein>
    <submittedName>
        <fullName evidence="2">Uncharacterized protein</fullName>
    </submittedName>
</protein>
<evidence type="ECO:0000313" key="3">
    <source>
        <dbReference type="Proteomes" id="UP001079657"/>
    </source>
</evidence>